<dbReference type="Pfam" id="PF08447">
    <property type="entry name" value="PAS_3"/>
    <property type="match status" value="1"/>
</dbReference>
<accession>A0ABT6Y5R9</accession>
<keyword evidence="8" id="KW-0067">ATP-binding</keyword>
<dbReference type="InterPro" id="IPR000014">
    <property type="entry name" value="PAS"/>
</dbReference>
<dbReference type="Proteomes" id="UP001236507">
    <property type="component" value="Unassembled WGS sequence"/>
</dbReference>
<evidence type="ECO:0000256" key="11">
    <source>
        <dbReference type="ARBA" id="ARBA00023136"/>
    </source>
</evidence>
<feature type="modified residue" description="4-aspartylphosphate" evidence="13">
    <location>
        <position position="755"/>
    </location>
</feature>
<dbReference type="Gene3D" id="3.40.50.2300">
    <property type="match status" value="1"/>
</dbReference>
<feature type="coiled-coil region" evidence="14">
    <location>
        <begin position="31"/>
        <end position="65"/>
    </location>
</feature>
<keyword evidence="14" id="KW-0175">Coiled coil</keyword>
<evidence type="ECO:0000256" key="4">
    <source>
        <dbReference type="ARBA" id="ARBA00022475"/>
    </source>
</evidence>
<dbReference type="PANTHER" id="PTHR45339:SF1">
    <property type="entry name" value="HYBRID SIGNAL TRANSDUCTION HISTIDINE KINASE J"/>
    <property type="match status" value="1"/>
</dbReference>
<dbReference type="InterPro" id="IPR036097">
    <property type="entry name" value="HisK_dim/P_sf"/>
</dbReference>
<sequence length="972" mass="111409">MNPNEIELLKTELERERAARIQAETILDEKAMELFESNQNLIRLNQNLEAQINEKVAELGKSEIRYKQLIESVQDIIYKISPDGYFTFVNPTIEQRLGYQECEIIGRHFTELVLPEYRESLVNFYYEMIASKQESTYNEFPVFHKDGHIIWIGQTVRLMLENEEINELVAVARDITDRKSTEEILKSTQIRLSTLISNMQSGILVEDESRHIILVNQFLCDTLGFNSAPESLVGIDCESALHELKNYFSEPEEFASRVNTLVAEQKLVVNEKVRTADGRILERDYIPIFIDDHYTGHLWRYNDVTENFNTQETIRKSEEKYRGIMNNMELGLLEVDNDQTIIRAYDKFCKMVGYTEAELLGKNAMELFLPKEFITIIEEQQNLRKIGGSSSYELPILKKDGEILWTLISGAPIIDEHGVTVGSIGIHYDLTERKTLEQELSLAKQIAEDARQAEKQFLANMSHEIRTPLNAIIGMAHLLFDTHPTNQQVEYLEILRSSADFLHSLISDLLDMAKIEAGKIEVNHKEFDLVGLLKTVQKVFEIKIGNRPLDVNVMIDSKIHGAYVGDDLLLNQILLNIIGNAEKFTEKGEINITVRQLKEIAKDEVLLEFQIADTGIGISPEKLELIFQKFKQINQQGHKHKGTGLGLAITKELIELQGGEIHATSVEGKGTTFIFSLPYKRSDNIIITAPAPSSKLSETKDFENGHILVVEDNLMNQKYISSLLNKWNRQFTVVSDGRQAVEQIHKHKFDIIFMDLQMPHMDGYEATIAIRSTQTPNQHIPIVALTASAMLDQKVKAMAVGMSDFLPKPFAPNQLFEMLQKYRKLSNEETDDDFEEIIPVVSNTEPQTQQTATVENPIDYERLDEMYEGDVEYQADMFDTFLTDVYPEFKDLAPLVEQQNFPELKKLAHKLKPTLGMVGLTQLEKQLVEVERRALDKPEYYDLKARVDQLLKALNQIHPILENELQRLQNLQ</sequence>
<gene>
    <name evidence="20" type="ORF">QM524_06775</name>
</gene>
<evidence type="ECO:0000256" key="3">
    <source>
        <dbReference type="ARBA" id="ARBA00012438"/>
    </source>
</evidence>
<evidence type="ECO:0000256" key="10">
    <source>
        <dbReference type="ARBA" id="ARBA00023012"/>
    </source>
</evidence>
<evidence type="ECO:0000256" key="8">
    <source>
        <dbReference type="ARBA" id="ARBA00022840"/>
    </source>
</evidence>
<feature type="domain" description="HPt" evidence="19">
    <location>
        <begin position="870"/>
        <end position="964"/>
    </location>
</feature>
<reference evidence="20 21" key="1">
    <citation type="submission" date="2023-05" db="EMBL/GenBank/DDBJ databases">
        <title>Novel species of genus Flectobacillus isolated from stream in China.</title>
        <authorList>
            <person name="Lu H."/>
        </authorList>
    </citation>
    <scope>NUCLEOTIDE SEQUENCE [LARGE SCALE GENOMIC DNA]</scope>
    <source>
        <strain evidence="20 21">KCTC 42575</strain>
    </source>
</reference>
<evidence type="ECO:0000259" key="16">
    <source>
        <dbReference type="PROSITE" id="PS50110"/>
    </source>
</evidence>
<evidence type="ECO:0000256" key="7">
    <source>
        <dbReference type="ARBA" id="ARBA00022741"/>
    </source>
</evidence>
<organism evidence="20 21">
    <name type="scientific">Flectobacillus roseus</name>
    <dbReference type="NCBI Taxonomy" id="502259"/>
    <lineage>
        <taxon>Bacteria</taxon>
        <taxon>Pseudomonadati</taxon>
        <taxon>Bacteroidota</taxon>
        <taxon>Cytophagia</taxon>
        <taxon>Cytophagales</taxon>
        <taxon>Flectobacillaceae</taxon>
        <taxon>Flectobacillus</taxon>
    </lineage>
</organism>
<feature type="modified residue" description="Phosphohistidine" evidence="12">
    <location>
        <position position="909"/>
    </location>
</feature>
<comment type="caution">
    <text evidence="20">The sequence shown here is derived from an EMBL/GenBank/DDBJ whole genome shotgun (WGS) entry which is preliminary data.</text>
</comment>
<keyword evidence="4" id="KW-1003">Cell membrane</keyword>
<keyword evidence="7" id="KW-0547">Nucleotide-binding</keyword>
<evidence type="ECO:0000256" key="6">
    <source>
        <dbReference type="ARBA" id="ARBA00022692"/>
    </source>
</evidence>
<feature type="domain" description="PAS" evidence="17">
    <location>
        <begin position="317"/>
        <end position="372"/>
    </location>
</feature>
<dbReference type="SMART" id="SM00091">
    <property type="entry name" value="PAS"/>
    <property type="match status" value="3"/>
</dbReference>
<dbReference type="EC" id="2.7.13.3" evidence="3"/>
<dbReference type="InterPro" id="IPR035965">
    <property type="entry name" value="PAS-like_dom_sf"/>
</dbReference>
<dbReference type="PROSITE" id="PS50109">
    <property type="entry name" value="HIS_KIN"/>
    <property type="match status" value="1"/>
</dbReference>
<dbReference type="InterPro" id="IPR005467">
    <property type="entry name" value="His_kinase_dom"/>
</dbReference>
<feature type="domain" description="Histidine kinase" evidence="15">
    <location>
        <begin position="460"/>
        <end position="681"/>
    </location>
</feature>
<name>A0ABT6Y5R9_9BACT</name>
<dbReference type="Pfam" id="PF13188">
    <property type="entry name" value="PAS_8"/>
    <property type="match status" value="1"/>
</dbReference>
<evidence type="ECO:0000256" key="14">
    <source>
        <dbReference type="SAM" id="Coils"/>
    </source>
</evidence>
<comment type="catalytic activity">
    <reaction evidence="1">
        <text>ATP + protein L-histidine = ADP + protein N-phospho-L-histidine.</text>
        <dbReference type="EC" id="2.7.13.3"/>
    </reaction>
</comment>
<keyword evidence="6" id="KW-0812">Transmembrane</keyword>
<dbReference type="InterPro" id="IPR004358">
    <property type="entry name" value="Sig_transdc_His_kin-like_C"/>
</dbReference>
<dbReference type="Pfam" id="PF00072">
    <property type="entry name" value="Response_reg"/>
    <property type="match status" value="1"/>
</dbReference>
<keyword evidence="21" id="KW-1185">Reference proteome</keyword>
<evidence type="ECO:0000256" key="13">
    <source>
        <dbReference type="PROSITE-ProRule" id="PRU00169"/>
    </source>
</evidence>
<dbReference type="InterPro" id="IPR001610">
    <property type="entry name" value="PAC"/>
</dbReference>
<evidence type="ECO:0000256" key="2">
    <source>
        <dbReference type="ARBA" id="ARBA00004651"/>
    </source>
</evidence>
<dbReference type="Gene3D" id="3.30.450.20">
    <property type="entry name" value="PAS domain"/>
    <property type="match status" value="3"/>
</dbReference>
<dbReference type="CDD" id="cd00082">
    <property type="entry name" value="HisKA"/>
    <property type="match status" value="1"/>
</dbReference>
<dbReference type="PRINTS" id="PR00344">
    <property type="entry name" value="BCTRLSENSOR"/>
</dbReference>
<dbReference type="RefSeq" id="WP_283343983.1">
    <property type="nucleotide sequence ID" value="NZ_JASHIF010000004.1"/>
</dbReference>
<dbReference type="SMART" id="SM00388">
    <property type="entry name" value="HisKA"/>
    <property type="match status" value="1"/>
</dbReference>
<dbReference type="SUPFAM" id="SSF47226">
    <property type="entry name" value="Histidine-containing phosphotransfer domain, HPT domain"/>
    <property type="match status" value="1"/>
</dbReference>
<dbReference type="PROSITE" id="PS50110">
    <property type="entry name" value="RESPONSE_REGULATORY"/>
    <property type="match status" value="1"/>
</dbReference>
<keyword evidence="9" id="KW-1133">Transmembrane helix</keyword>
<dbReference type="CDD" id="cd17546">
    <property type="entry name" value="REC_hyHK_CKI1_RcsC-like"/>
    <property type="match status" value="1"/>
</dbReference>
<feature type="domain" description="PAC" evidence="18">
    <location>
        <begin position="390"/>
        <end position="442"/>
    </location>
</feature>
<evidence type="ECO:0000256" key="1">
    <source>
        <dbReference type="ARBA" id="ARBA00000085"/>
    </source>
</evidence>
<feature type="domain" description="PAC" evidence="18">
    <location>
        <begin position="136"/>
        <end position="187"/>
    </location>
</feature>
<dbReference type="PROSITE" id="PS50894">
    <property type="entry name" value="HPT"/>
    <property type="match status" value="1"/>
</dbReference>
<proteinExistence type="predicted"/>
<dbReference type="SUPFAM" id="SSF55785">
    <property type="entry name" value="PYP-like sensor domain (PAS domain)"/>
    <property type="match status" value="3"/>
</dbReference>
<dbReference type="InterPro" id="IPR036890">
    <property type="entry name" value="HATPase_C_sf"/>
</dbReference>
<feature type="domain" description="PAS" evidence="17">
    <location>
        <begin position="62"/>
        <end position="132"/>
    </location>
</feature>
<evidence type="ECO:0000259" key="15">
    <source>
        <dbReference type="PROSITE" id="PS50109"/>
    </source>
</evidence>
<protein>
    <recommendedName>
        <fullName evidence="3">histidine kinase</fullName>
        <ecNumber evidence="3">2.7.13.3</ecNumber>
    </recommendedName>
</protein>
<dbReference type="Gene3D" id="1.10.287.130">
    <property type="match status" value="1"/>
</dbReference>
<dbReference type="Pfam" id="PF00512">
    <property type="entry name" value="HisKA"/>
    <property type="match status" value="1"/>
</dbReference>
<dbReference type="InterPro" id="IPR008207">
    <property type="entry name" value="Sig_transdc_His_kin_Hpt_dom"/>
</dbReference>
<dbReference type="Pfam" id="PF02518">
    <property type="entry name" value="HATPase_c"/>
    <property type="match status" value="1"/>
</dbReference>
<dbReference type="InterPro" id="IPR013655">
    <property type="entry name" value="PAS_fold_3"/>
</dbReference>
<dbReference type="InterPro" id="IPR001789">
    <property type="entry name" value="Sig_transdc_resp-reg_receiver"/>
</dbReference>
<comment type="subcellular location">
    <subcellularLocation>
        <location evidence="2">Cell membrane</location>
        <topology evidence="2">Multi-pass membrane protein</topology>
    </subcellularLocation>
</comment>
<evidence type="ECO:0000313" key="20">
    <source>
        <dbReference type="EMBL" id="MDI9858904.1"/>
    </source>
</evidence>
<dbReference type="Gene3D" id="1.20.120.160">
    <property type="entry name" value="HPT domain"/>
    <property type="match status" value="1"/>
</dbReference>
<feature type="domain" description="Response regulatory" evidence="16">
    <location>
        <begin position="706"/>
        <end position="823"/>
    </location>
</feature>
<dbReference type="PROSITE" id="PS50112">
    <property type="entry name" value="PAS"/>
    <property type="match status" value="2"/>
</dbReference>
<dbReference type="Pfam" id="PF13426">
    <property type="entry name" value="PAS_9"/>
    <property type="match status" value="1"/>
</dbReference>
<dbReference type="SUPFAM" id="SSF55874">
    <property type="entry name" value="ATPase domain of HSP90 chaperone/DNA topoisomerase II/histidine kinase"/>
    <property type="match status" value="1"/>
</dbReference>
<dbReference type="Gene3D" id="3.30.565.10">
    <property type="entry name" value="Histidine kinase-like ATPase, C-terminal domain"/>
    <property type="match status" value="1"/>
</dbReference>
<evidence type="ECO:0000313" key="21">
    <source>
        <dbReference type="Proteomes" id="UP001236507"/>
    </source>
</evidence>
<dbReference type="NCBIfam" id="TIGR00229">
    <property type="entry name" value="sensory_box"/>
    <property type="match status" value="2"/>
</dbReference>
<dbReference type="SMART" id="SM00387">
    <property type="entry name" value="HATPase_c"/>
    <property type="match status" value="1"/>
</dbReference>
<dbReference type="CDD" id="cd16922">
    <property type="entry name" value="HATPase_EvgS-ArcB-TorS-like"/>
    <property type="match status" value="1"/>
</dbReference>
<dbReference type="PROSITE" id="PS50113">
    <property type="entry name" value="PAC"/>
    <property type="match status" value="2"/>
</dbReference>
<keyword evidence="11" id="KW-0472">Membrane</keyword>
<dbReference type="Pfam" id="PF01627">
    <property type="entry name" value="Hpt"/>
    <property type="match status" value="1"/>
</dbReference>
<dbReference type="SMART" id="SM00448">
    <property type="entry name" value="REC"/>
    <property type="match status" value="1"/>
</dbReference>
<dbReference type="InterPro" id="IPR003661">
    <property type="entry name" value="HisK_dim/P_dom"/>
</dbReference>
<evidence type="ECO:0000256" key="5">
    <source>
        <dbReference type="ARBA" id="ARBA00022553"/>
    </source>
</evidence>
<dbReference type="InterPro" id="IPR000700">
    <property type="entry name" value="PAS-assoc_C"/>
</dbReference>
<keyword evidence="5 13" id="KW-0597">Phosphoprotein</keyword>
<evidence type="ECO:0000256" key="9">
    <source>
        <dbReference type="ARBA" id="ARBA00022989"/>
    </source>
</evidence>
<evidence type="ECO:0000259" key="17">
    <source>
        <dbReference type="PROSITE" id="PS50112"/>
    </source>
</evidence>
<keyword evidence="10" id="KW-0902">Two-component regulatory system</keyword>
<evidence type="ECO:0000256" key="12">
    <source>
        <dbReference type="PROSITE-ProRule" id="PRU00110"/>
    </source>
</evidence>
<dbReference type="SUPFAM" id="SSF52172">
    <property type="entry name" value="CheY-like"/>
    <property type="match status" value="1"/>
</dbReference>
<dbReference type="InterPro" id="IPR003594">
    <property type="entry name" value="HATPase_dom"/>
</dbReference>
<dbReference type="InterPro" id="IPR011006">
    <property type="entry name" value="CheY-like_superfamily"/>
</dbReference>
<dbReference type="SMART" id="SM00086">
    <property type="entry name" value="PAC"/>
    <property type="match status" value="2"/>
</dbReference>
<evidence type="ECO:0000259" key="19">
    <source>
        <dbReference type="PROSITE" id="PS50894"/>
    </source>
</evidence>
<dbReference type="InterPro" id="IPR036641">
    <property type="entry name" value="HPT_dom_sf"/>
</dbReference>
<dbReference type="SUPFAM" id="SSF47384">
    <property type="entry name" value="Homodimeric domain of signal transducing histidine kinase"/>
    <property type="match status" value="1"/>
</dbReference>
<dbReference type="EMBL" id="JASHIF010000004">
    <property type="protein sequence ID" value="MDI9858904.1"/>
    <property type="molecule type" value="Genomic_DNA"/>
</dbReference>
<dbReference type="CDD" id="cd00130">
    <property type="entry name" value="PAS"/>
    <property type="match status" value="2"/>
</dbReference>
<dbReference type="PANTHER" id="PTHR45339">
    <property type="entry name" value="HYBRID SIGNAL TRANSDUCTION HISTIDINE KINASE J"/>
    <property type="match status" value="1"/>
</dbReference>
<evidence type="ECO:0000259" key="18">
    <source>
        <dbReference type="PROSITE" id="PS50113"/>
    </source>
</evidence>